<evidence type="ECO:0000256" key="3">
    <source>
        <dbReference type="ARBA" id="ARBA00025603"/>
    </source>
</evidence>
<protein>
    <recommendedName>
        <fullName evidence="5">Replication enhancer</fullName>
        <shortName evidence="5">REn</shortName>
    </recommendedName>
</protein>
<dbReference type="PRINTS" id="PR00231">
    <property type="entry name" value="GEMCOATAL3"/>
</dbReference>
<name>A0A6G7ACY3_9GEMI</name>
<evidence type="ECO:0000256" key="5">
    <source>
        <dbReference type="RuleBase" id="RU363029"/>
    </source>
</evidence>
<evidence type="ECO:0000256" key="2">
    <source>
        <dbReference type="ARBA" id="ARBA00022581"/>
    </source>
</evidence>
<dbReference type="EMBL" id="MN481176">
    <property type="protein sequence ID" value="QIH12913.1"/>
    <property type="molecule type" value="Genomic_DNA"/>
</dbReference>
<comment type="subunit">
    <text evidence="4 5">Homooligomer. Interacts with the replication-associated protein (REP). Interacts with host proliferating cell nuclear antigen (PCNA). Interacts with host retinoblastoma-related protein 1 (RBR1), and may thereby deregulate the host cell cycle. Oligomerization and interaction with PCNA are necessary for optimal replication enhancement.</text>
</comment>
<sequence>MDSRTGELITVAQAENGVYIWEIQNPLYFKILEHQNRPFLMKEDIMTIQIQFNYNLRKVLGVHKCYLVFRIWMTSQPQTGRFLRVFKTQVFKYLTNLGVISINNVIRAVDHVLWNVLQHIVYVDQSYSIKFNIYQFVTES</sequence>
<dbReference type="Pfam" id="PF01407">
    <property type="entry name" value="Gemini_AL3"/>
    <property type="match status" value="1"/>
</dbReference>
<dbReference type="GO" id="GO:0016032">
    <property type="term" value="P:viral process"/>
    <property type="evidence" value="ECO:0007669"/>
    <property type="project" value="InterPro"/>
</dbReference>
<evidence type="ECO:0000313" key="6">
    <source>
        <dbReference type="EMBL" id="QIH12913.1"/>
    </source>
</evidence>
<dbReference type="InterPro" id="IPR000657">
    <property type="entry name" value="Gemini_AL3"/>
</dbReference>
<evidence type="ECO:0000256" key="1">
    <source>
        <dbReference type="ARBA" id="ARBA00009424"/>
    </source>
</evidence>
<reference evidence="6" key="1">
    <citation type="submission" date="2019-08" db="EMBL/GenBank/DDBJ databases">
        <title>Yunnan Begomovirus Populations Are Highly Recombinant, Rapidly Evolving, and Segregated Based on Geographical Location.</title>
        <authorList>
            <person name="Zhao L."/>
            <person name="Zhong J."/>
            <person name="Li T."/>
            <person name="Ding M."/>
        </authorList>
    </citation>
    <scope>NUCLEOTIDE SEQUENCE</scope>
    <source>
        <strain evidence="6">YN6303</strain>
    </source>
</reference>
<organism evidence="6">
    <name type="scientific">Tobacco curly shoot virus</name>
    <dbReference type="NCBI Taxonomy" id="180526"/>
    <lineage>
        <taxon>Viruses</taxon>
        <taxon>Monodnaviria</taxon>
        <taxon>Shotokuvirae</taxon>
        <taxon>Cressdnaviricota</taxon>
        <taxon>Repensiviricetes</taxon>
        <taxon>Geplafuvirales</taxon>
        <taxon>Geminiviridae</taxon>
        <taxon>Begomovirus</taxon>
        <taxon>Begomovirus nicotianae</taxon>
    </lineage>
</organism>
<comment type="function">
    <text evidence="3">Increases viral DNA accumulation. Enhances infectivity and symptom expression.</text>
</comment>
<accession>A0A6G7ACY3</accession>
<keyword evidence="2 5" id="KW-0945">Host-virus interaction</keyword>
<evidence type="ECO:0000256" key="4">
    <source>
        <dbReference type="ARBA" id="ARBA00025955"/>
    </source>
</evidence>
<gene>
    <name evidence="6" type="primary">C3</name>
</gene>
<comment type="similarity">
    <text evidence="1 5">Belongs to the geminiviridae replication enhancer protein family.</text>
</comment>
<proteinExistence type="inferred from homology"/>